<dbReference type="InterPro" id="IPR003660">
    <property type="entry name" value="HAMP_dom"/>
</dbReference>
<keyword evidence="11 14" id="KW-1133">Transmembrane helix</keyword>
<evidence type="ECO:0000313" key="18">
    <source>
        <dbReference type="Proteomes" id="UP001469365"/>
    </source>
</evidence>
<keyword evidence="6" id="KW-0808">Transferase</keyword>
<evidence type="ECO:0000256" key="3">
    <source>
        <dbReference type="ARBA" id="ARBA00012438"/>
    </source>
</evidence>
<dbReference type="PANTHER" id="PTHR45436">
    <property type="entry name" value="SENSOR HISTIDINE KINASE YKOH"/>
    <property type="match status" value="1"/>
</dbReference>
<dbReference type="SMART" id="SM00387">
    <property type="entry name" value="HATPase_c"/>
    <property type="match status" value="1"/>
</dbReference>
<keyword evidence="8" id="KW-0547">Nucleotide-binding</keyword>
<feature type="transmembrane region" description="Helical" evidence="14">
    <location>
        <begin position="7"/>
        <end position="30"/>
    </location>
</feature>
<evidence type="ECO:0000256" key="8">
    <source>
        <dbReference type="ARBA" id="ARBA00022741"/>
    </source>
</evidence>
<feature type="transmembrane region" description="Helical" evidence="14">
    <location>
        <begin position="177"/>
        <end position="198"/>
    </location>
</feature>
<keyword evidence="7 14" id="KW-0812">Transmembrane</keyword>
<dbReference type="Pfam" id="PF02518">
    <property type="entry name" value="HATPase_c"/>
    <property type="match status" value="1"/>
</dbReference>
<dbReference type="InterPro" id="IPR036890">
    <property type="entry name" value="HATPase_C_sf"/>
</dbReference>
<organism evidence="17 18">
    <name type="scientific">Paenibacillus filicis</name>
    <dbReference type="NCBI Taxonomy" id="669464"/>
    <lineage>
        <taxon>Bacteria</taxon>
        <taxon>Bacillati</taxon>
        <taxon>Bacillota</taxon>
        <taxon>Bacilli</taxon>
        <taxon>Bacillales</taxon>
        <taxon>Paenibacillaceae</taxon>
        <taxon>Paenibacillus</taxon>
    </lineage>
</organism>
<dbReference type="SUPFAM" id="SSF55874">
    <property type="entry name" value="ATPase domain of HSP90 chaperone/DNA topoisomerase II/histidine kinase"/>
    <property type="match status" value="1"/>
</dbReference>
<dbReference type="EMBL" id="JBBPCC010000001">
    <property type="protein sequence ID" value="MEK8126971.1"/>
    <property type="molecule type" value="Genomic_DNA"/>
</dbReference>
<keyword evidence="9 17" id="KW-0418">Kinase</keyword>
<dbReference type="Gene3D" id="3.30.565.10">
    <property type="entry name" value="Histidine kinase-like ATPase, C-terminal domain"/>
    <property type="match status" value="1"/>
</dbReference>
<dbReference type="SUPFAM" id="SSF47384">
    <property type="entry name" value="Homodimeric domain of signal transducing histidine kinase"/>
    <property type="match status" value="1"/>
</dbReference>
<keyword evidence="5" id="KW-0597">Phosphoprotein</keyword>
<dbReference type="InterPro" id="IPR036097">
    <property type="entry name" value="HisK_dim/P_sf"/>
</dbReference>
<evidence type="ECO:0000313" key="17">
    <source>
        <dbReference type="EMBL" id="MEK8126971.1"/>
    </source>
</evidence>
<comment type="catalytic activity">
    <reaction evidence="1">
        <text>ATP + protein L-histidine = ADP + protein N-phospho-L-histidine.</text>
        <dbReference type="EC" id="2.7.13.3"/>
    </reaction>
</comment>
<feature type="domain" description="HAMP" evidence="16">
    <location>
        <begin position="199"/>
        <end position="253"/>
    </location>
</feature>
<evidence type="ECO:0000256" key="5">
    <source>
        <dbReference type="ARBA" id="ARBA00022553"/>
    </source>
</evidence>
<accession>A0ABU9DDP7</accession>
<evidence type="ECO:0000259" key="15">
    <source>
        <dbReference type="PROSITE" id="PS50109"/>
    </source>
</evidence>
<reference evidence="17 18" key="1">
    <citation type="submission" date="2024-04" db="EMBL/GenBank/DDBJ databases">
        <title>draft genome sequnece of Paenibacillus filicis.</title>
        <authorList>
            <person name="Kim D.-U."/>
        </authorList>
    </citation>
    <scope>NUCLEOTIDE SEQUENCE [LARGE SCALE GENOMIC DNA]</scope>
    <source>
        <strain evidence="17 18">KACC14197</strain>
    </source>
</reference>
<evidence type="ECO:0000256" key="12">
    <source>
        <dbReference type="ARBA" id="ARBA00023012"/>
    </source>
</evidence>
<keyword evidence="10" id="KW-0067">ATP-binding</keyword>
<keyword evidence="12" id="KW-0902">Two-component regulatory system</keyword>
<evidence type="ECO:0000256" key="7">
    <source>
        <dbReference type="ARBA" id="ARBA00022692"/>
    </source>
</evidence>
<dbReference type="InterPro" id="IPR004358">
    <property type="entry name" value="Sig_transdc_His_kin-like_C"/>
</dbReference>
<evidence type="ECO:0000256" key="11">
    <source>
        <dbReference type="ARBA" id="ARBA00022989"/>
    </source>
</evidence>
<keyword evidence="13 14" id="KW-0472">Membrane</keyword>
<dbReference type="Proteomes" id="UP001469365">
    <property type="component" value="Unassembled WGS sequence"/>
</dbReference>
<dbReference type="PROSITE" id="PS50109">
    <property type="entry name" value="HIS_KIN"/>
    <property type="match status" value="1"/>
</dbReference>
<evidence type="ECO:0000256" key="4">
    <source>
        <dbReference type="ARBA" id="ARBA00022475"/>
    </source>
</evidence>
<gene>
    <name evidence="17" type="ORF">WMW72_03510</name>
</gene>
<dbReference type="RefSeq" id="WP_341414011.1">
    <property type="nucleotide sequence ID" value="NZ_JBBPCC010000001.1"/>
</dbReference>
<feature type="domain" description="Histidine kinase" evidence="15">
    <location>
        <begin position="268"/>
        <end position="495"/>
    </location>
</feature>
<keyword evidence="18" id="KW-1185">Reference proteome</keyword>
<dbReference type="CDD" id="cd06225">
    <property type="entry name" value="HAMP"/>
    <property type="match status" value="1"/>
</dbReference>
<dbReference type="CDD" id="cd00075">
    <property type="entry name" value="HATPase"/>
    <property type="match status" value="1"/>
</dbReference>
<dbReference type="InterPro" id="IPR003661">
    <property type="entry name" value="HisK_dim/P_dom"/>
</dbReference>
<name>A0ABU9DDP7_9BACL</name>
<evidence type="ECO:0000256" key="9">
    <source>
        <dbReference type="ARBA" id="ARBA00022777"/>
    </source>
</evidence>
<dbReference type="Gene3D" id="1.10.287.130">
    <property type="match status" value="1"/>
</dbReference>
<evidence type="ECO:0000256" key="1">
    <source>
        <dbReference type="ARBA" id="ARBA00000085"/>
    </source>
</evidence>
<dbReference type="PANTHER" id="PTHR45436:SF5">
    <property type="entry name" value="SENSOR HISTIDINE KINASE TRCS"/>
    <property type="match status" value="1"/>
</dbReference>
<dbReference type="SUPFAM" id="SSF158472">
    <property type="entry name" value="HAMP domain-like"/>
    <property type="match status" value="1"/>
</dbReference>
<evidence type="ECO:0000256" key="6">
    <source>
        <dbReference type="ARBA" id="ARBA00022679"/>
    </source>
</evidence>
<comment type="subcellular location">
    <subcellularLocation>
        <location evidence="2">Cell membrane</location>
        <topology evidence="2">Multi-pass membrane protein</topology>
    </subcellularLocation>
</comment>
<evidence type="ECO:0000256" key="13">
    <source>
        <dbReference type="ARBA" id="ARBA00023136"/>
    </source>
</evidence>
<comment type="caution">
    <text evidence="17">The sequence shown here is derived from an EMBL/GenBank/DDBJ whole genome shotgun (WGS) entry which is preliminary data.</text>
</comment>
<dbReference type="InterPro" id="IPR005467">
    <property type="entry name" value="His_kinase_dom"/>
</dbReference>
<evidence type="ECO:0000256" key="2">
    <source>
        <dbReference type="ARBA" id="ARBA00004651"/>
    </source>
</evidence>
<protein>
    <recommendedName>
        <fullName evidence="3">histidine kinase</fullName>
        <ecNumber evidence="3">2.7.13.3</ecNumber>
    </recommendedName>
</protein>
<evidence type="ECO:0000259" key="16">
    <source>
        <dbReference type="PROSITE" id="PS50885"/>
    </source>
</evidence>
<dbReference type="EC" id="2.7.13.3" evidence="3"/>
<dbReference type="SMART" id="SM00388">
    <property type="entry name" value="HisKA"/>
    <property type="match status" value="1"/>
</dbReference>
<dbReference type="PROSITE" id="PS50885">
    <property type="entry name" value="HAMP"/>
    <property type="match status" value="1"/>
</dbReference>
<keyword evidence="4" id="KW-1003">Cell membrane</keyword>
<dbReference type="GO" id="GO:0016301">
    <property type="term" value="F:kinase activity"/>
    <property type="evidence" value="ECO:0007669"/>
    <property type="project" value="UniProtKB-KW"/>
</dbReference>
<dbReference type="SMART" id="SM00304">
    <property type="entry name" value="HAMP"/>
    <property type="match status" value="1"/>
</dbReference>
<dbReference type="PRINTS" id="PR00344">
    <property type="entry name" value="BCTRLSENSOR"/>
</dbReference>
<evidence type="ECO:0000256" key="14">
    <source>
        <dbReference type="SAM" id="Phobius"/>
    </source>
</evidence>
<dbReference type="CDD" id="cd00082">
    <property type="entry name" value="HisKA"/>
    <property type="match status" value="1"/>
</dbReference>
<evidence type="ECO:0000256" key="10">
    <source>
        <dbReference type="ARBA" id="ARBA00022840"/>
    </source>
</evidence>
<dbReference type="InterPro" id="IPR003594">
    <property type="entry name" value="HATPase_dom"/>
</dbReference>
<dbReference type="Pfam" id="PF00512">
    <property type="entry name" value="HisKA"/>
    <property type="match status" value="1"/>
</dbReference>
<sequence length="515" mass="57719">MSIRLRLTLWYTGILTATLFVLALGLYLYMNYIIFAGLKPDLKDEANYVLPRIKALPVISSQGFGFNFELSGRNSIRSSKLLVQVVNLQDGRKFRSDELIEAGLEFPGVNDKKVACVLAEDSNCLYERVRINGYDFLIYNAPVYASSIFSPKDKPIGMMQAAFFIGHYEQLFGKLRLVLTVSMLVGILLAASIGWFLARKALRPIEQVISATNQIEKGADLQRRIEYNGPGDEIGVLTETINGMLERLQAAYVEMEEAFAAQRRFVSDASHELRTPLTTIRGNVELLEKMWRQTEMQRQYATTTPAIELSLEAMRDISDEAERMSRLVNDLLALARADAGIQMPKRELEVKTLLEDVARKAVLLPRTSDWRVGDLSAAAGSYIYGSPDYLQQLLFIFIENAFKYTEEGYVRMEVRLHAGQVGISIEDTGIGMEKDEVPHIFERFYRADVSRGQKAGTGLGLSIAKWIIDEHQGSIEVMTAKGEGSTFIIWLPVAPLTGLEEVNSSAHFLSDGNRV</sequence>
<dbReference type="InterPro" id="IPR050428">
    <property type="entry name" value="TCS_sensor_his_kinase"/>
</dbReference>
<dbReference type="Gene3D" id="6.10.340.10">
    <property type="match status" value="1"/>
</dbReference>
<proteinExistence type="predicted"/>
<dbReference type="Pfam" id="PF00672">
    <property type="entry name" value="HAMP"/>
    <property type="match status" value="1"/>
</dbReference>